<accession>A0ABW5KME7</accession>
<evidence type="ECO:0000313" key="3">
    <source>
        <dbReference type="Proteomes" id="UP001597545"/>
    </source>
</evidence>
<dbReference type="RefSeq" id="WP_380905806.1">
    <property type="nucleotide sequence ID" value="NZ_JBHUEG010000012.1"/>
</dbReference>
<evidence type="ECO:0000256" key="1">
    <source>
        <dbReference type="SAM" id="MobiDB-lite"/>
    </source>
</evidence>
<protein>
    <recommendedName>
        <fullName evidence="4">Lasso RiPP family leader peptide-containing protein</fullName>
    </recommendedName>
</protein>
<gene>
    <name evidence="2" type="ORF">ACFSR5_17705</name>
</gene>
<feature type="compositionally biased region" description="Low complexity" evidence="1">
    <location>
        <begin position="26"/>
        <end position="39"/>
    </location>
</feature>
<proteinExistence type="predicted"/>
<feature type="compositionally biased region" description="Gly residues" evidence="1">
    <location>
        <begin position="44"/>
        <end position="55"/>
    </location>
</feature>
<dbReference type="EMBL" id="JBHULR010000015">
    <property type="protein sequence ID" value="MFD2549489.1"/>
    <property type="molecule type" value="Genomic_DNA"/>
</dbReference>
<name>A0ABW5KME7_9SPHI</name>
<organism evidence="2 3">
    <name type="scientific">Sphingobacterium suaedae</name>
    <dbReference type="NCBI Taxonomy" id="1686402"/>
    <lineage>
        <taxon>Bacteria</taxon>
        <taxon>Pseudomonadati</taxon>
        <taxon>Bacteroidota</taxon>
        <taxon>Sphingobacteriia</taxon>
        <taxon>Sphingobacteriales</taxon>
        <taxon>Sphingobacteriaceae</taxon>
        <taxon>Sphingobacterium</taxon>
    </lineage>
</organism>
<dbReference type="Proteomes" id="UP001597545">
    <property type="component" value="Unassembled WGS sequence"/>
</dbReference>
<evidence type="ECO:0008006" key="4">
    <source>
        <dbReference type="Google" id="ProtNLM"/>
    </source>
</evidence>
<reference evidence="3" key="1">
    <citation type="journal article" date="2019" name="Int. J. Syst. Evol. Microbiol.">
        <title>The Global Catalogue of Microorganisms (GCM) 10K type strain sequencing project: providing services to taxonomists for standard genome sequencing and annotation.</title>
        <authorList>
            <consortium name="The Broad Institute Genomics Platform"/>
            <consortium name="The Broad Institute Genome Sequencing Center for Infectious Disease"/>
            <person name="Wu L."/>
            <person name="Ma J."/>
        </authorList>
    </citation>
    <scope>NUCLEOTIDE SEQUENCE [LARGE SCALE GENOMIC DNA]</scope>
    <source>
        <strain evidence="3">KCTC 42662</strain>
    </source>
</reference>
<evidence type="ECO:0000313" key="2">
    <source>
        <dbReference type="EMBL" id="MFD2549489.1"/>
    </source>
</evidence>
<comment type="caution">
    <text evidence="2">The sequence shown here is derived from an EMBL/GenBank/DDBJ whole genome shotgun (WGS) entry which is preliminary data.</text>
</comment>
<keyword evidence="3" id="KW-1185">Reference proteome</keyword>
<sequence>MKKHEKKVYVVPTMEVLVVELEQGIAAGSGTGSPSASPSVDDWGSGGGDTQNGDF</sequence>
<feature type="region of interest" description="Disordered" evidence="1">
    <location>
        <begin position="26"/>
        <end position="55"/>
    </location>
</feature>